<reference evidence="1" key="1">
    <citation type="submission" date="2023-03" db="EMBL/GenBank/DDBJ databases">
        <authorList>
            <person name="Steffen K."/>
            <person name="Cardenas P."/>
        </authorList>
    </citation>
    <scope>NUCLEOTIDE SEQUENCE</scope>
</reference>
<gene>
    <name evidence="1" type="ORF">GBAR_LOCUS21446</name>
</gene>
<evidence type="ECO:0000313" key="2">
    <source>
        <dbReference type="Proteomes" id="UP001174909"/>
    </source>
</evidence>
<dbReference type="Proteomes" id="UP001174909">
    <property type="component" value="Unassembled WGS sequence"/>
</dbReference>
<evidence type="ECO:0000313" key="1">
    <source>
        <dbReference type="EMBL" id="CAI8038458.1"/>
    </source>
</evidence>
<comment type="caution">
    <text evidence="1">The sequence shown here is derived from an EMBL/GenBank/DDBJ whole genome shotgun (WGS) entry which is preliminary data.</text>
</comment>
<organism evidence="1 2">
    <name type="scientific">Geodia barretti</name>
    <name type="common">Barrett's horny sponge</name>
    <dbReference type="NCBI Taxonomy" id="519541"/>
    <lineage>
        <taxon>Eukaryota</taxon>
        <taxon>Metazoa</taxon>
        <taxon>Porifera</taxon>
        <taxon>Demospongiae</taxon>
        <taxon>Heteroscleromorpha</taxon>
        <taxon>Tetractinellida</taxon>
        <taxon>Astrophorina</taxon>
        <taxon>Geodiidae</taxon>
        <taxon>Geodia</taxon>
    </lineage>
</organism>
<keyword evidence="2" id="KW-1185">Reference proteome</keyword>
<dbReference type="AlphaFoldDB" id="A0AA35SZ12"/>
<protein>
    <submittedName>
        <fullName evidence="1">Uncharacterized protein</fullName>
    </submittedName>
</protein>
<dbReference type="EMBL" id="CASHTH010002993">
    <property type="protein sequence ID" value="CAI8038458.1"/>
    <property type="molecule type" value="Genomic_DNA"/>
</dbReference>
<accession>A0AA35SZ12</accession>
<name>A0AA35SZ12_GEOBA</name>
<sequence>MALAVSPVETLWAKDSLFRYLEAMEQLQENLEEYDKLQSLTNDVLLQVMDSSRDHC</sequence>
<proteinExistence type="predicted"/>